<dbReference type="Pfam" id="PF10056">
    <property type="entry name" value="DUF2293"/>
    <property type="match status" value="1"/>
</dbReference>
<feature type="non-terminal residue" evidence="2">
    <location>
        <position position="182"/>
    </location>
</feature>
<dbReference type="AlphaFoldDB" id="A0AAN6NEH5"/>
<comment type="caution">
    <text evidence="2">The sequence shown here is derived from an EMBL/GenBank/DDBJ whole genome shotgun (WGS) entry which is preliminary data.</text>
</comment>
<gene>
    <name evidence="2" type="ORF">QBC46DRAFT_252213</name>
</gene>
<accession>A0AAN6NEH5</accession>
<reference evidence="3" key="1">
    <citation type="journal article" date="2023" name="Mol. Phylogenet. Evol.">
        <title>Genome-scale phylogeny and comparative genomics of the fungal order Sordariales.</title>
        <authorList>
            <person name="Hensen N."/>
            <person name="Bonometti L."/>
            <person name="Westerberg I."/>
            <person name="Brannstrom I.O."/>
            <person name="Guillou S."/>
            <person name="Cros-Aarteil S."/>
            <person name="Calhoun S."/>
            <person name="Haridas S."/>
            <person name="Kuo A."/>
            <person name="Mondo S."/>
            <person name="Pangilinan J."/>
            <person name="Riley R."/>
            <person name="LaButti K."/>
            <person name="Andreopoulos B."/>
            <person name="Lipzen A."/>
            <person name="Chen C."/>
            <person name="Yan M."/>
            <person name="Daum C."/>
            <person name="Ng V."/>
            <person name="Clum A."/>
            <person name="Steindorff A."/>
            <person name="Ohm R.A."/>
            <person name="Martin F."/>
            <person name="Silar P."/>
            <person name="Natvig D.O."/>
            <person name="Lalanne C."/>
            <person name="Gautier V."/>
            <person name="Ament-Velasquez S.L."/>
            <person name="Kruys A."/>
            <person name="Hutchinson M.I."/>
            <person name="Powell A.J."/>
            <person name="Barry K."/>
            <person name="Miller A.N."/>
            <person name="Grigoriev I.V."/>
            <person name="Debuchy R."/>
            <person name="Gladieux P."/>
            <person name="Hiltunen Thoren M."/>
            <person name="Johannesson H."/>
        </authorList>
    </citation>
    <scope>NUCLEOTIDE SEQUENCE [LARGE SCALE GENOMIC DNA]</scope>
    <source>
        <strain evidence="3">CBS 340.73</strain>
    </source>
</reference>
<dbReference type="InterPro" id="IPR018744">
    <property type="entry name" value="DUF2293"/>
</dbReference>
<evidence type="ECO:0000313" key="3">
    <source>
        <dbReference type="Proteomes" id="UP001303473"/>
    </source>
</evidence>
<dbReference type="EMBL" id="MU853760">
    <property type="protein sequence ID" value="KAK3944320.1"/>
    <property type="molecule type" value="Genomic_DNA"/>
</dbReference>
<keyword evidence="3" id="KW-1185">Reference proteome</keyword>
<organism evidence="2 3">
    <name type="scientific">Diplogelasinospora grovesii</name>
    <dbReference type="NCBI Taxonomy" id="303347"/>
    <lineage>
        <taxon>Eukaryota</taxon>
        <taxon>Fungi</taxon>
        <taxon>Dikarya</taxon>
        <taxon>Ascomycota</taxon>
        <taxon>Pezizomycotina</taxon>
        <taxon>Sordariomycetes</taxon>
        <taxon>Sordariomycetidae</taxon>
        <taxon>Sordariales</taxon>
        <taxon>Diplogelasinosporaceae</taxon>
        <taxon>Diplogelasinospora</taxon>
    </lineage>
</organism>
<name>A0AAN6NEH5_9PEZI</name>
<evidence type="ECO:0000259" key="1">
    <source>
        <dbReference type="Pfam" id="PF10056"/>
    </source>
</evidence>
<sequence length="182" mass="20623">MDEPRVRLSAPLPPGYVFVPKGNVYITKHCRAKTHDSGREVFVVVDKRDKVIGLRCPREVWEGVVAEHELTAAKRADAVQRKDAAVEKEFEEKLLTLFPNVPRELVGEITKHAVEKHSRRVGRTGTKSLEQRVVLAVRAHVRHVHTGYEGLLKEGVGKREAREQIKDRVDEVVRGWAGETLK</sequence>
<dbReference type="PANTHER" id="PTHR38113:SF2">
    <property type="entry name" value="DUF2293 DOMAIN-CONTAINING PROTEIN"/>
    <property type="match status" value="1"/>
</dbReference>
<evidence type="ECO:0000313" key="2">
    <source>
        <dbReference type="EMBL" id="KAK3944320.1"/>
    </source>
</evidence>
<proteinExistence type="predicted"/>
<feature type="domain" description="DUF2293" evidence="1">
    <location>
        <begin position="94"/>
        <end position="176"/>
    </location>
</feature>
<protein>
    <recommendedName>
        <fullName evidence="1">DUF2293 domain-containing protein</fullName>
    </recommendedName>
</protein>
<dbReference type="Proteomes" id="UP001303473">
    <property type="component" value="Unassembled WGS sequence"/>
</dbReference>
<dbReference type="PANTHER" id="PTHR38113">
    <property type="match status" value="1"/>
</dbReference>